<comment type="caution">
    <text evidence="1">The sequence shown here is derived from an EMBL/GenBank/DDBJ whole genome shotgun (WGS) entry which is preliminary data.</text>
</comment>
<dbReference type="EMBL" id="VSSQ01037554">
    <property type="protein sequence ID" value="MPM90272.1"/>
    <property type="molecule type" value="Genomic_DNA"/>
</dbReference>
<proteinExistence type="predicted"/>
<reference evidence="1" key="1">
    <citation type="submission" date="2019-08" db="EMBL/GenBank/DDBJ databases">
        <authorList>
            <person name="Kucharzyk K."/>
            <person name="Murdoch R.W."/>
            <person name="Higgins S."/>
            <person name="Loffler F."/>
        </authorList>
    </citation>
    <scope>NUCLEOTIDE SEQUENCE</scope>
</reference>
<evidence type="ECO:0000313" key="1">
    <source>
        <dbReference type="EMBL" id="MPM90272.1"/>
    </source>
</evidence>
<name>A0A645DP14_9ZZZZ</name>
<gene>
    <name evidence="1" type="ORF">SDC9_137393</name>
</gene>
<protein>
    <submittedName>
        <fullName evidence="1">Uncharacterized protein</fullName>
    </submittedName>
</protein>
<accession>A0A645DP14</accession>
<sequence>MVNVVSTTRHRRAQKTVRNIPVFHRIKMRQQCFIERLYCLRIGEINTLLPAGREGEKLRQLWGNLA</sequence>
<organism evidence="1">
    <name type="scientific">bioreactor metagenome</name>
    <dbReference type="NCBI Taxonomy" id="1076179"/>
    <lineage>
        <taxon>unclassified sequences</taxon>
        <taxon>metagenomes</taxon>
        <taxon>ecological metagenomes</taxon>
    </lineage>
</organism>
<dbReference type="AlphaFoldDB" id="A0A645DP14"/>